<reference evidence="14" key="1">
    <citation type="submission" date="2018-04" db="EMBL/GenBank/DDBJ databases">
        <authorList>
            <person name="Cornet L."/>
        </authorList>
    </citation>
    <scope>NUCLEOTIDE SEQUENCE [LARGE SCALE GENOMIC DNA]</scope>
</reference>
<dbReference type="AlphaFoldDB" id="A0A2W4UKL2"/>
<evidence type="ECO:0000256" key="1">
    <source>
        <dbReference type="ARBA" id="ARBA00009776"/>
    </source>
</evidence>
<comment type="catalytic activity">
    <reaction evidence="9 11">
        <text>dTMP + ATP = dTDP + ADP</text>
        <dbReference type="Rhea" id="RHEA:13517"/>
        <dbReference type="ChEBI" id="CHEBI:30616"/>
        <dbReference type="ChEBI" id="CHEBI:58369"/>
        <dbReference type="ChEBI" id="CHEBI:63528"/>
        <dbReference type="ChEBI" id="CHEBI:456216"/>
        <dbReference type="EC" id="2.7.4.9"/>
    </reaction>
</comment>
<keyword evidence="8 11" id="KW-0067">ATP-binding</keyword>
<evidence type="ECO:0000256" key="7">
    <source>
        <dbReference type="ARBA" id="ARBA00022777"/>
    </source>
</evidence>
<dbReference type="CDD" id="cd01672">
    <property type="entry name" value="TMPK"/>
    <property type="match status" value="1"/>
</dbReference>
<dbReference type="GO" id="GO:0006235">
    <property type="term" value="P:dTTP biosynthetic process"/>
    <property type="evidence" value="ECO:0007669"/>
    <property type="project" value="UniProtKB-UniRule"/>
</dbReference>
<dbReference type="GO" id="GO:0006227">
    <property type="term" value="P:dUDP biosynthetic process"/>
    <property type="evidence" value="ECO:0007669"/>
    <property type="project" value="TreeGrafter"/>
</dbReference>
<evidence type="ECO:0000256" key="11">
    <source>
        <dbReference type="HAMAP-Rule" id="MF_00165"/>
    </source>
</evidence>
<proteinExistence type="inferred from homology"/>
<dbReference type="InterPro" id="IPR018094">
    <property type="entry name" value="Thymidylate_kinase"/>
</dbReference>
<dbReference type="InterPro" id="IPR039430">
    <property type="entry name" value="Thymidylate_kin-like_dom"/>
</dbReference>
<dbReference type="GO" id="GO:0004798">
    <property type="term" value="F:dTMP kinase activity"/>
    <property type="evidence" value="ECO:0007669"/>
    <property type="project" value="UniProtKB-UniRule"/>
</dbReference>
<evidence type="ECO:0000259" key="12">
    <source>
        <dbReference type="Pfam" id="PF02223"/>
    </source>
</evidence>
<feature type="domain" description="Thymidylate kinase-like" evidence="12">
    <location>
        <begin position="8"/>
        <end position="193"/>
    </location>
</feature>
<reference evidence="13 14" key="2">
    <citation type="submission" date="2018-06" db="EMBL/GenBank/DDBJ databases">
        <title>Metagenomic assembly of (sub)arctic Cyanobacteria and their associated microbiome from non-axenic cultures.</title>
        <authorList>
            <person name="Baurain D."/>
        </authorList>
    </citation>
    <scope>NUCLEOTIDE SEQUENCE [LARGE SCALE GENOMIC DNA]</scope>
    <source>
        <strain evidence="13">ULC129bin1</strain>
    </source>
</reference>
<dbReference type="InterPro" id="IPR018095">
    <property type="entry name" value="Thymidylate_kin_CS"/>
</dbReference>
<dbReference type="FunFam" id="3.40.50.300:FF:000225">
    <property type="entry name" value="Thymidylate kinase"/>
    <property type="match status" value="1"/>
</dbReference>
<comment type="similarity">
    <text evidence="1 11">Belongs to the thymidylate kinase family.</text>
</comment>
<dbReference type="Gene3D" id="3.40.50.300">
    <property type="entry name" value="P-loop containing nucleotide triphosphate hydrolases"/>
    <property type="match status" value="1"/>
</dbReference>
<accession>A0A2W4UKL2</accession>
<keyword evidence="5 11" id="KW-0545">Nucleotide biosynthesis</keyword>
<dbReference type="EMBL" id="QBMC01000038">
    <property type="protein sequence ID" value="PZO19757.1"/>
    <property type="molecule type" value="Genomic_DNA"/>
</dbReference>
<dbReference type="NCBIfam" id="TIGR00041">
    <property type="entry name" value="DTMP_kinase"/>
    <property type="match status" value="1"/>
</dbReference>
<name>A0A2W4UKL2_9CYAN</name>
<dbReference type="InterPro" id="IPR027417">
    <property type="entry name" value="P-loop_NTPase"/>
</dbReference>
<feature type="binding site" evidence="11">
    <location>
        <begin position="10"/>
        <end position="17"/>
    </location>
    <ligand>
        <name>ATP</name>
        <dbReference type="ChEBI" id="CHEBI:30616"/>
    </ligand>
</feature>
<dbReference type="Proteomes" id="UP000249354">
    <property type="component" value="Unassembled WGS sequence"/>
</dbReference>
<evidence type="ECO:0000256" key="4">
    <source>
        <dbReference type="ARBA" id="ARBA00022679"/>
    </source>
</evidence>
<keyword evidence="4 11" id="KW-0808">Transferase</keyword>
<protein>
    <recommendedName>
        <fullName evidence="3 11">Thymidylate kinase</fullName>
        <ecNumber evidence="2 11">2.7.4.9</ecNumber>
    </recommendedName>
    <alternativeName>
        <fullName evidence="11">dTMP kinase</fullName>
    </alternativeName>
</protein>
<gene>
    <name evidence="11 13" type="primary">tmk</name>
    <name evidence="13" type="ORF">DCF25_07820</name>
</gene>
<evidence type="ECO:0000256" key="8">
    <source>
        <dbReference type="ARBA" id="ARBA00022840"/>
    </source>
</evidence>
<dbReference type="Pfam" id="PF02223">
    <property type="entry name" value="Thymidylate_kin"/>
    <property type="match status" value="1"/>
</dbReference>
<dbReference type="EC" id="2.7.4.9" evidence="2 11"/>
<evidence type="ECO:0000256" key="6">
    <source>
        <dbReference type="ARBA" id="ARBA00022741"/>
    </source>
</evidence>
<dbReference type="GO" id="GO:0006233">
    <property type="term" value="P:dTDP biosynthetic process"/>
    <property type="evidence" value="ECO:0007669"/>
    <property type="project" value="InterPro"/>
</dbReference>
<organism evidence="13 14">
    <name type="scientific">Leptolyngbya foveolarum</name>
    <dbReference type="NCBI Taxonomy" id="47253"/>
    <lineage>
        <taxon>Bacteria</taxon>
        <taxon>Bacillati</taxon>
        <taxon>Cyanobacteriota</taxon>
        <taxon>Cyanophyceae</taxon>
        <taxon>Leptolyngbyales</taxon>
        <taxon>Leptolyngbyaceae</taxon>
        <taxon>Leptolyngbya group</taxon>
        <taxon>Leptolyngbya</taxon>
    </lineage>
</organism>
<evidence type="ECO:0000256" key="9">
    <source>
        <dbReference type="ARBA" id="ARBA00048743"/>
    </source>
</evidence>
<keyword evidence="6 11" id="KW-0547">Nucleotide-binding</keyword>
<dbReference type="PROSITE" id="PS01331">
    <property type="entry name" value="THYMIDYLATE_KINASE"/>
    <property type="match status" value="1"/>
</dbReference>
<dbReference type="GO" id="GO:0005829">
    <property type="term" value="C:cytosol"/>
    <property type="evidence" value="ECO:0007669"/>
    <property type="project" value="TreeGrafter"/>
</dbReference>
<keyword evidence="7 11" id="KW-0418">Kinase</keyword>
<dbReference type="GO" id="GO:0005524">
    <property type="term" value="F:ATP binding"/>
    <property type="evidence" value="ECO:0007669"/>
    <property type="project" value="UniProtKB-UniRule"/>
</dbReference>
<evidence type="ECO:0000256" key="2">
    <source>
        <dbReference type="ARBA" id="ARBA00012980"/>
    </source>
</evidence>
<dbReference type="SUPFAM" id="SSF52540">
    <property type="entry name" value="P-loop containing nucleoside triphosphate hydrolases"/>
    <property type="match status" value="1"/>
</dbReference>
<evidence type="ECO:0000256" key="10">
    <source>
        <dbReference type="ARBA" id="ARBA00057735"/>
    </source>
</evidence>
<dbReference type="HAMAP" id="MF_00165">
    <property type="entry name" value="Thymidylate_kinase"/>
    <property type="match status" value="1"/>
</dbReference>
<dbReference type="PANTHER" id="PTHR10344:SF4">
    <property type="entry name" value="UMP-CMP KINASE 2, MITOCHONDRIAL"/>
    <property type="match status" value="1"/>
</dbReference>
<evidence type="ECO:0000256" key="5">
    <source>
        <dbReference type="ARBA" id="ARBA00022727"/>
    </source>
</evidence>
<sequence length="241" mass="26701">MRGKFIVFEGGEGSGKTTQIQRLHQWLEDELKTKAALTLLPTKDSFKGVKLTREPGGTSLGKQIRQLLLNPCESSTSAIASKTELLLYAADRAQHVEETLIPWLEAGYWVLCDRYTDSTVAYQGYGRQLDLDLIHQLNQIATSQLKSDLTLWLNVSPAVGLARMHQRGQADRIEQAGNSFHQRVCDGFTALAQTTDAGKPHPLSSGPTVEIFGDRPIETVAAEIQQVLQQQIAHWFSTTSK</sequence>
<comment type="function">
    <text evidence="10 11">Phosphorylation of dTMP to form dTDP in both de novo and salvage pathways of dTTP synthesis.</text>
</comment>
<evidence type="ECO:0000256" key="3">
    <source>
        <dbReference type="ARBA" id="ARBA00017144"/>
    </source>
</evidence>
<evidence type="ECO:0000313" key="13">
    <source>
        <dbReference type="EMBL" id="PZO19757.1"/>
    </source>
</evidence>
<dbReference type="PANTHER" id="PTHR10344">
    <property type="entry name" value="THYMIDYLATE KINASE"/>
    <property type="match status" value="1"/>
</dbReference>
<evidence type="ECO:0000313" key="14">
    <source>
        <dbReference type="Proteomes" id="UP000249354"/>
    </source>
</evidence>
<comment type="caution">
    <text evidence="13">The sequence shown here is derived from an EMBL/GenBank/DDBJ whole genome shotgun (WGS) entry which is preliminary data.</text>
</comment>